<dbReference type="AlphaFoldDB" id="A0A291DCW3"/>
<dbReference type="EMBL" id="CP023510">
    <property type="protein sequence ID" value="ATF62298.1"/>
    <property type="molecule type" value="Genomic_DNA"/>
</dbReference>
<reference evidence="3" key="1">
    <citation type="submission" date="2017-09" db="EMBL/GenBank/DDBJ databases">
        <title>FDA dAtabase for Regulatory Grade micrObial Sequences (FDA-ARGOS): Supporting development and validation of Infectious Disease Dx tests.</title>
        <authorList>
            <person name="Minogue T."/>
            <person name="Wolcott M."/>
            <person name="Wasieloski L."/>
            <person name="Aguilar W."/>
            <person name="Moore D."/>
            <person name="Tallon L."/>
            <person name="Sadzewicz L."/>
            <person name="Ott S."/>
            <person name="Zhao X."/>
            <person name="Nagaraj S."/>
            <person name="Vavikolanu K."/>
            <person name="Aluvathingal J."/>
            <person name="Nadendla S."/>
            <person name="Sichtig H."/>
        </authorList>
    </citation>
    <scope>NUCLEOTIDE SEQUENCE [LARGE SCALE GENOMIC DNA]</scope>
    <source>
        <strain evidence="3">FDAARGOS_369</strain>
    </source>
</reference>
<evidence type="ECO:0000313" key="2">
    <source>
        <dbReference type="EMBL" id="ATF62298.1"/>
    </source>
</evidence>
<feature type="coiled-coil region" evidence="1">
    <location>
        <begin position="72"/>
        <end position="106"/>
    </location>
</feature>
<sequence length="430" mass="47257">MVGFIDQRPDGKDTLRQLVTKLRTPSSVPFGNKVASAGEGVTFVTSAGDSLRWDGDTLAAFDTRMENAVKVVQASRANLEATETRLEEAERRIQEAEAAGANVDTEAIATNVQKRLVQSKTPWIDGRNLIVPGTIDTRQLNVTGELAANIVRSMSTETKKLVVTEEAILNNLTVIENIVTPELVTKKIKTRELAAEMIAGGLIQTSTQERQGVKLSDDGIIAYDSTGNITAHIKATGKDHYIRGKFSTGGDGKAGVQIYATEPHPITGFRDSFIEMRPRDDQDNAHRGVIYTSDQGAIRLVLLKPSQRLGEARGVTIDSNGGLNVEESIRIRHNMRLTGFMVRTDTMTHLEMGPFAFDAYGGQRYPISHVDLGFKRTVVAMPAGNISWPPVIGVEPINGERTELVVRNPYGHRIENIWVHVTFIPYNRNT</sequence>
<keyword evidence="1" id="KW-0175">Coiled coil</keyword>
<evidence type="ECO:0000313" key="3">
    <source>
        <dbReference type="Proteomes" id="UP000218628"/>
    </source>
</evidence>
<organism evidence="2 3">
    <name type="scientific">Rothia mucilaginosa</name>
    <dbReference type="NCBI Taxonomy" id="43675"/>
    <lineage>
        <taxon>Bacteria</taxon>
        <taxon>Bacillati</taxon>
        <taxon>Actinomycetota</taxon>
        <taxon>Actinomycetes</taxon>
        <taxon>Micrococcales</taxon>
        <taxon>Micrococcaceae</taxon>
        <taxon>Rothia</taxon>
    </lineage>
</organism>
<dbReference type="RefSeq" id="WP_070600076.1">
    <property type="nucleotide sequence ID" value="NZ_CP023510.1"/>
</dbReference>
<accession>A0A291DCW3</accession>
<dbReference type="Proteomes" id="UP000218628">
    <property type="component" value="Chromosome"/>
</dbReference>
<gene>
    <name evidence="2" type="ORF">CO690_00850</name>
</gene>
<evidence type="ECO:0000256" key="1">
    <source>
        <dbReference type="SAM" id="Coils"/>
    </source>
</evidence>
<name>A0A291DCW3_9MICC</name>
<proteinExistence type="predicted"/>
<protein>
    <submittedName>
        <fullName evidence="2">Uncharacterized protein</fullName>
    </submittedName>
</protein>